<dbReference type="CDD" id="cd06257">
    <property type="entry name" value="DnaJ"/>
    <property type="match status" value="1"/>
</dbReference>
<dbReference type="EnsemblPlants" id="Pp3c2_29040V3.4">
    <property type="protein sequence ID" value="Pp3c2_29040V3.4"/>
    <property type="gene ID" value="Pp3c2_29040"/>
</dbReference>
<keyword evidence="5" id="KW-1185">Reference proteome</keyword>
<name>A0A7I4D2I3_PHYPA</name>
<dbReference type="PANTHER" id="PTHR36335">
    <property type="entry name" value="CHAPERONE DNAJ-DOMAIN SUPERFAMILY PROTEIN"/>
    <property type="match status" value="1"/>
</dbReference>
<dbReference type="PROSITE" id="PS50076">
    <property type="entry name" value="DNAJ_2"/>
    <property type="match status" value="1"/>
</dbReference>
<dbReference type="EnsemblPlants" id="Pp3c2_29040V3.7">
    <property type="protein sequence ID" value="Pp3c2_29040V3.7"/>
    <property type="gene ID" value="Pp3c2_29040"/>
</dbReference>
<dbReference type="Gramene" id="Pp3c2_29040V3.5">
    <property type="protein sequence ID" value="Pp3c2_29040V3.5"/>
    <property type="gene ID" value="Pp3c2_29040"/>
</dbReference>
<keyword evidence="1" id="KW-0175">Coiled coil</keyword>
<dbReference type="Gramene" id="Pp3c2_29040V3.3">
    <property type="protein sequence ID" value="Pp3c2_29040V3.3"/>
    <property type="gene ID" value="Pp3c2_29040"/>
</dbReference>
<dbReference type="Gramene" id="Pp3c2_29040V3.8">
    <property type="protein sequence ID" value="Pp3c2_29040V3.8"/>
    <property type="gene ID" value="Pp3c2_29040"/>
</dbReference>
<sequence>MRYTSMSSVMSSTNASSGHSSCETIYSTDESDDDDCQVLWSRPPPRETVSAATSNKSQSSSWSDWEVRSCRKRPRNGKIRNGYLAPDIVEDSQQNLRRQWEEATLRRRTCPPMQSEGSKAGTYGWDPRPPQSARFRRETDSSATLGGDSPAAETVQSNGNVSPARDLSFPNLSEGTSTSSDSVVQTPEVEPTEHDNTEHDEVASGSRKPAASVFAAKYHASAKRSYPVFAADDQELHETSSNSVFPNGENILIFNMHAARASCSTDVRKGCKRRLGPDDIHDAPANHFTFRSNGTDGASTSGQVAQGTAGVKHMDVDNQSNRDSGGLEPASDFAAGQDLVGAREKLKETTDFKLADEAEWANRMQELQKQALEAQRLRERKRAETERKNEVELRQKQRLEEIRLTQQREEKNMGMKDQLRGKVQADLERLASECRDMTSLLRRLQIPVEGGKYPSAQQVNAAYKKALLRFHPDRTSAIAQGDPKRQVEAEETFKLITRMKPILKPSIMLTAMTAR</sequence>
<feature type="coiled-coil region" evidence="1">
    <location>
        <begin position="355"/>
        <end position="402"/>
    </location>
</feature>
<dbReference type="Gramene" id="Pp3c2_29040V3.9">
    <property type="protein sequence ID" value="Pp3c2_29040V3.9"/>
    <property type="gene ID" value="Pp3c2_29040"/>
</dbReference>
<reference evidence="4" key="3">
    <citation type="submission" date="2020-12" db="UniProtKB">
        <authorList>
            <consortium name="EnsemblPlants"/>
        </authorList>
    </citation>
    <scope>IDENTIFICATION</scope>
</reference>
<feature type="compositionally biased region" description="Polar residues" evidence="2">
    <location>
        <begin position="170"/>
        <end position="185"/>
    </location>
</feature>
<reference evidence="4 5" key="2">
    <citation type="journal article" date="2018" name="Plant J.">
        <title>The Physcomitrella patens chromosome-scale assembly reveals moss genome structure and evolution.</title>
        <authorList>
            <person name="Lang D."/>
            <person name="Ullrich K.K."/>
            <person name="Murat F."/>
            <person name="Fuchs J."/>
            <person name="Jenkins J."/>
            <person name="Haas F.B."/>
            <person name="Piednoel M."/>
            <person name="Gundlach H."/>
            <person name="Van Bel M."/>
            <person name="Meyberg R."/>
            <person name="Vives C."/>
            <person name="Morata J."/>
            <person name="Symeonidi A."/>
            <person name="Hiss M."/>
            <person name="Muchero W."/>
            <person name="Kamisugi Y."/>
            <person name="Saleh O."/>
            <person name="Blanc G."/>
            <person name="Decker E.L."/>
            <person name="van Gessel N."/>
            <person name="Grimwood J."/>
            <person name="Hayes R.D."/>
            <person name="Graham S.W."/>
            <person name="Gunter L.E."/>
            <person name="McDaniel S.F."/>
            <person name="Hoernstein S.N.W."/>
            <person name="Larsson A."/>
            <person name="Li F.W."/>
            <person name="Perroud P.F."/>
            <person name="Phillips J."/>
            <person name="Ranjan P."/>
            <person name="Rokshar D.S."/>
            <person name="Rothfels C.J."/>
            <person name="Schneider L."/>
            <person name="Shu S."/>
            <person name="Stevenson D.W."/>
            <person name="Thummler F."/>
            <person name="Tillich M."/>
            <person name="Villarreal Aguilar J.C."/>
            <person name="Widiez T."/>
            <person name="Wong G.K."/>
            <person name="Wymore A."/>
            <person name="Zhang Y."/>
            <person name="Zimmer A.D."/>
            <person name="Quatrano R.S."/>
            <person name="Mayer K.F.X."/>
            <person name="Goodstein D."/>
            <person name="Casacuberta J.M."/>
            <person name="Vandepoele K."/>
            <person name="Reski R."/>
            <person name="Cuming A.C."/>
            <person name="Tuskan G.A."/>
            <person name="Maumus F."/>
            <person name="Salse J."/>
            <person name="Schmutz J."/>
            <person name="Rensing S.A."/>
        </authorList>
    </citation>
    <scope>NUCLEOTIDE SEQUENCE [LARGE SCALE GENOMIC DNA]</scope>
    <source>
        <strain evidence="4 5">cv. Gransden 2004</strain>
    </source>
</reference>
<dbReference type="RefSeq" id="XP_024366965.1">
    <property type="nucleotide sequence ID" value="XM_024511197.2"/>
</dbReference>
<dbReference type="PANTHER" id="PTHR36335:SF1">
    <property type="entry name" value="CHAPERONE DNAJ-DOMAIN SUPERFAMILY PROTEIN"/>
    <property type="match status" value="1"/>
</dbReference>
<feature type="compositionally biased region" description="Low complexity" evidence="2">
    <location>
        <begin position="1"/>
        <end position="17"/>
    </location>
</feature>
<feature type="compositionally biased region" description="Polar residues" evidence="2">
    <location>
        <begin position="18"/>
        <end position="28"/>
    </location>
</feature>
<dbReference type="Gramene" id="Pp3c2_29040V3.6">
    <property type="protein sequence ID" value="Pp3c2_29040V3.6"/>
    <property type="gene ID" value="Pp3c2_29040"/>
</dbReference>
<evidence type="ECO:0000256" key="2">
    <source>
        <dbReference type="SAM" id="MobiDB-lite"/>
    </source>
</evidence>
<evidence type="ECO:0000313" key="5">
    <source>
        <dbReference type="Proteomes" id="UP000006727"/>
    </source>
</evidence>
<dbReference type="Gene3D" id="1.10.287.110">
    <property type="entry name" value="DnaJ domain"/>
    <property type="match status" value="1"/>
</dbReference>
<dbReference type="EnsemblPlants" id="Pp3c2_29040V3.8">
    <property type="protein sequence ID" value="Pp3c2_29040V3.8"/>
    <property type="gene ID" value="Pp3c2_29040"/>
</dbReference>
<dbReference type="Gramene" id="Pp3c2_29040V3.4">
    <property type="protein sequence ID" value="Pp3c2_29040V3.4"/>
    <property type="gene ID" value="Pp3c2_29040"/>
</dbReference>
<dbReference type="EnsemblPlants" id="Pp3c2_29040V3.9">
    <property type="protein sequence ID" value="Pp3c2_29040V3.9"/>
    <property type="gene ID" value="Pp3c2_29040"/>
</dbReference>
<proteinExistence type="predicted"/>
<evidence type="ECO:0000259" key="3">
    <source>
        <dbReference type="PROSITE" id="PS50076"/>
    </source>
</evidence>
<feature type="region of interest" description="Disordered" evidence="2">
    <location>
        <begin position="1"/>
        <end position="208"/>
    </location>
</feature>
<dbReference type="EnsemblPlants" id="Pp3c2_29040V3.5">
    <property type="protein sequence ID" value="Pp3c2_29040V3.5"/>
    <property type="gene ID" value="Pp3c2_29040"/>
</dbReference>
<dbReference type="EnsemblPlants" id="Pp3c2_29040V3.6">
    <property type="protein sequence ID" value="Pp3c2_29040V3.6"/>
    <property type="gene ID" value="Pp3c2_29040"/>
</dbReference>
<dbReference type="OrthoDB" id="498970at2759"/>
<feature type="compositionally biased region" description="Low complexity" evidence="2">
    <location>
        <begin position="50"/>
        <end position="64"/>
    </location>
</feature>
<gene>
    <name evidence="4" type="primary">LOC112278099</name>
</gene>
<dbReference type="EMBL" id="ABEU02000002">
    <property type="status" value="NOT_ANNOTATED_CDS"/>
    <property type="molecule type" value="Genomic_DNA"/>
</dbReference>
<dbReference type="InterPro" id="IPR001623">
    <property type="entry name" value="DnaJ_domain"/>
</dbReference>
<feature type="compositionally biased region" description="Basic and acidic residues" evidence="2">
    <location>
        <begin position="191"/>
        <end position="202"/>
    </location>
</feature>
<organism evidence="4 5">
    <name type="scientific">Physcomitrium patens</name>
    <name type="common">Spreading-leaved earth moss</name>
    <name type="synonym">Physcomitrella patens</name>
    <dbReference type="NCBI Taxonomy" id="3218"/>
    <lineage>
        <taxon>Eukaryota</taxon>
        <taxon>Viridiplantae</taxon>
        <taxon>Streptophyta</taxon>
        <taxon>Embryophyta</taxon>
        <taxon>Bryophyta</taxon>
        <taxon>Bryophytina</taxon>
        <taxon>Bryopsida</taxon>
        <taxon>Funariidae</taxon>
        <taxon>Funariales</taxon>
        <taxon>Funariaceae</taxon>
        <taxon>Physcomitrium</taxon>
    </lineage>
</organism>
<accession>A0A7I4D2I3</accession>
<dbReference type="AlphaFoldDB" id="A0A7I4D2I3"/>
<dbReference type="SUPFAM" id="SSF46565">
    <property type="entry name" value="Chaperone J-domain"/>
    <property type="match status" value="1"/>
</dbReference>
<dbReference type="RefSeq" id="XP_024366980.1">
    <property type="nucleotide sequence ID" value="XM_024511212.2"/>
</dbReference>
<dbReference type="EnsemblPlants" id="Pp3c2_29040V3.3">
    <property type="protein sequence ID" value="Pp3c2_29040V3.3"/>
    <property type="gene ID" value="Pp3c2_29040"/>
</dbReference>
<dbReference type="Gramene" id="Pp3c2_29040V3.7">
    <property type="protein sequence ID" value="Pp3c2_29040V3.7"/>
    <property type="gene ID" value="Pp3c2_29040"/>
</dbReference>
<reference evidence="4 5" key="1">
    <citation type="journal article" date="2008" name="Science">
        <title>The Physcomitrella genome reveals evolutionary insights into the conquest of land by plants.</title>
        <authorList>
            <person name="Rensing S."/>
            <person name="Lang D."/>
            <person name="Zimmer A."/>
            <person name="Terry A."/>
            <person name="Salamov A."/>
            <person name="Shapiro H."/>
            <person name="Nishiyama T."/>
            <person name="Perroud P.-F."/>
            <person name="Lindquist E."/>
            <person name="Kamisugi Y."/>
            <person name="Tanahashi T."/>
            <person name="Sakakibara K."/>
            <person name="Fujita T."/>
            <person name="Oishi K."/>
            <person name="Shin-I T."/>
            <person name="Kuroki Y."/>
            <person name="Toyoda A."/>
            <person name="Suzuki Y."/>
            <person name="Hashimoto A."/>
            <person name="Yamaguchi K."/>
            <person name="Sugano A."/>
            <person name="Kohara Y."/>
            <person name="Fujiyama A."/>
            <person name="Anterola A."/>
            <person name="Aoki S."/>
            <person name="Ashton N."/>
            <person name="Barbazuk W.B."/>
            <person name="Barker E."/>
            <person name="Bennetzen J."/>
            <person name="Bezanilla M."/>
            <person name="Blankenship R."/>
            <person name="Cho S.H."/>
            <person name="Dutcher S."/>
            <person name="Estelle M."/>
            <person name="Fawcett J.A."/>
            <person name="Gundlach H."/>
            <person name="Hanada K."/>
            <person name="Heyl A."/>
            <person name="Hicks K.A."/>
            <person name="Hugh J."/>
            <person name="Lohr M."/>
            <person name="Mayer K."/>
            <person name="Melkozernov A."/>
            <person name="Murata T."/>
            <person name="Nelson D."/>
            <person name="Pils B."/>
            <person name="Prigge M."/>
            <person name="Reiss B."/>
            <person name="Renner T."/>
            <person name="Rombauts S."/>
            <person name="Rushton P."/>
            <person name="Sanderfoot A."/>
            <person name="Schween G."/>
            <person name="Shiu S.-H."/>
            <person name="Stueber K."/>
            <person name="Theodoulou F.L."/>
            <person name="Tu H."/>
            <person name="Van de Peer Y."/>
            <person name="Verrier P.J."/>
            <person name="Waters E."/>
            <person name="Wood A."/>
            <person name="Yang L."/>
            <person name="Cove D."/>
            <person name="Cuming A."/>
            <person name="Hasebe M."/>
            <person name="Lucas S."/>
            <person name="Mishler D.B."/>
            <person name="Reski R."/>
            <person name="Grigoriev I."/>
            <person name="Quatrano R.S."/>
            <person name="Boore J.L."/>
        </authorList>
    </citation>
    <scope>NUCLEOTIDE SEQUENCE [LARGE SCALE GENOMIC DNA]</scope>
    <source>
        <strain evidence="4 5">cv. Gransden 2004</strain>
    </source>
</reference>
<dbReference type="Proteomes" id="UP000006727">
    <property type="component" value="Chromosome 2"/>
</dbReference>
<dbReference type="InterPro" id="IPR036869">
    <property type="entry name" value="J_dom_sf"/>
</dbReference>
<protein>
    <recommendedName>
        <fullName evidence="3">J domain-containing protein</fullName>
    </recommendedName>
</protein>
<dbReference type="GeneID" id="112278099"/>
<evidence type="ECO:0000313" key="4">
    <source>
        <dbReference type="EnsemblPlants" id="Pp3c2_29040V3.7"/>
    </source>
</evidence>
<evidence type="ECO:0000256" key="1">
    <source>
        <dbReference type="SAM" id="Coils"/>
    </source>
</evidence>
<dbReference type="KEGG" id="ppp:112278099"/>
<feature type="domain" description="J" evidence="3">
    <location>
        <begin position="439"/>
        <end position="515"/>
    </location>
</feature>